<evidence type="ECO:0000256" key="3">
    <source>
        <dbReference type="ARBA" id="ARBA00022801"/>
    </source>
</evidence>
<reference evidence="5" key="1">
    <citation type="submission" date="2018-05" db="EMBL/GenBank/DDBJ databases">
        <authorList>
            <person name="Lanie J.A."/>
            <person name="Ng W.-L."/>
            <person name="Kazmierczak K.M."/>
            <person name="Andrzejewski T.M."/>
            <person name="Davidsen T.M."/>
            <person name="Wayne K.J."/>
            <person name="Tettelin H."/>
            <person name="Glass J.I."/>
            <person name="Rusch D."/>
            <person name="Podicherti R."/>
            <person name="Tsui H.-C.T."/>
            <person name="Winkler M.E."/>
        </authorList>
    </citation>
    <scope>NUCLEOTIDE SEQUENCE</scope>
</reference>
<dbReference type="InterPro" id="IPR002692">
    <property type="entry name" value="S45"/>
</dbReference>
<comment type="similarity">
    <text evidence="1">Belongs to the peptidase S45 family.</text>
</comment>
<protein>
    <recommendedName>
        <fullName evidence="6">Penicillin amidase</fullName>
    </recommendedName>
</protein>
<sequence length="680" mass="78281">MKKIILLVLSTNFIFAQINPEAIDIVRDNYGIPHIFSKTDAELAYGLAWAHAEDDFETIQLAYLAGSSMLSNHLGAEGAPADFISKFIGSEEIVDKKYNEISDKYKSVLDGYAQGLNSYAKKFPNKVLYKKLFPLTPKMMLRYGQLQLFIRSKGGEWVGRILNDNSQEDFIDQSLVGSNFIAMNSSKTKSGESFIVINTHQPLEGPTSWYEAHLNSEEGTNILGTLYPGTPHILIGVNENLAWTHTFNNLDIFDVYKLEMTKGLKYKVDDKEYKLKKDKAKIKIKILGIKIPINRKFYKSIFGPTLKNKKGFYSIRTPILHSINALEQWWKMGKTKNFNEFYSVLKMKGLTGVNIAYADKYDTIFYMSGGLIPKREEGYNWKGIVPGNTKKTLWTEIYDIEDLPQVIQPKSGYIYNANHSPFKSTSNEENPNPNNFNSNMGFELFDNNRSIRLKKLIDEKDKVSYEDFKKIKYDNSYPEKFSYIFMDINPLFDIKLDPDHELKEILDILQSWDRKTDIDSNGAGIYGVLYYHLLNNYRDYILKNKVLSEEVLLSALREIKASIIENFGYLEITLGDFQKLVRGDIELPIWGLPDVVTTMVSTKHKDGKRRVIAGESYIGFIRFDKDGAKIESVISYGNSEIPESKHFDDQMELYQNFKLKKVSMNKDEIYRDALRIYNPH</sequence>
<dbReference type="PIRSF" id="PIRSF001227">
    <property type="entry name" value="Pen_acylase"/>
    <property type="match status" value="1"/>
</dbReference>
<name>A0A381PN21_9ZZZZ</name>
<dbReference type="InterPro" id="IPR043146">
    <property type="entry name" value="Penicillin_amidase_N_B-knob"/>
</dbReference>
<evidence type="ECO:0000256" key="4">
    <source>
        <dbReference type="ARBA" id="ARBA00023145"/>
    </source>
</evidence>
<evidence type="ECO:0000256" key="1">
    <source>
        <dbReference type="ARBA" id="ARBA00006586"/>
    </source>
</evidence>
<dbReference type="Gene3D" id="1.10.439.10">
    <property type="entry name" value="Penicillin Amidohydrolase, domain 1"/>
    <property type="match status" value="1"/>
</dbReference>
<dbReference type="InterPro" id="IPR014395">
    <property type="entry name" value="Pen/GL7ACA/AHL_acylase"/>
</dbReference>
<evidence type="ECO:0008006" key="6">
    <source>
        <dbReference type="Google" id="ProtNLM"/>
    </source>
</evidence>
<dbReference type="PANTHER" id="PTHR34218:SF3">
    <property type="entry name" value="ACYL-HOMOSERINE LACTONE ACYLASE PVDQ"/>
    <property type="match status" value="1"/>
</dbReference>
<keyword evidence="2" id="KW-0732">Signal</keyword>
<proteinExistence type="inferred from homology"/>
<dbReference type="Gene3D" id="1.10.1400.10">
    <property type="match status" value="1"/>
</dbReference>
<dbReference type="Pfam" id="PF01804">
    <property type="entry name" value="Penicil_amidase"/>
    <property type="match status" value="1"/>
</dbReference>
<dbReference type="GO" id="GO:0016811">
    <property type="term" value="F:hydrolase activity, acting on carbon-nitrogen (but not peptide) bonds, in linear amides"/>
    <property type="evidence" value="ECO:0007669"/>
    <property type="project" value="InterPro"/>
</dbReference>
<dbReference type="Gene3D" id="2.30.120.10">
    <property type="match status" value="1"/>
</dbReference>
<keyword evidence="3" id="KW-0378">Hydrolase</keyword>
<dbReference type="InterPro" id="IPR023343">
    <property type="entry name" value="Penicillin_amidase_dom1"/>
</dbReference>
<dbReference type="InterPro" id="IPR043147">
    <property type="entry name" value="Penicillin_amidase_A-knob"/>
</dbReference>
<accession>A0A381PN21</accession>
<dbReference type="InterPro" id="IPR029055">
    <property type="entry name" value="Ntn_hydrolases_N"/>
</dbReference>
<evidence type="ECO:0000313" key="5">
    <source>
        <dbReference type="EMBL" id="SUZ67449.1"/>
    </source>
</evidence>
<dbReference type="EMBL" id="UINC01001012">
    <property type="protein sequence ID" value="SUZ67449.1"/>
    <property type="molecule type" value="Genomic_DNA"/>
</dbReference>
<dbReference type="PANTHER" id="PTHR34218">
    <property type="entry name" value="PEPTIDASE S45 PENICILLIN AMIDASE"/>
    <property type="match status" value="1"/>
</dbReference>
<dbReference type="AlphaFoldDB" id="A0A381PN21"/>
<dbReference type="Gene3D" id="3.60.20.10">
    <property type="entry name" value="Glutamine Phosphoribosylpyrophosphate, subunit 1, domain 1"/>
    <property type="match status" value="1"/>
</dbReference>
<gene>
    <name evidence="5" type="ORF">METZ01_LOCUS20303</name>
</gene>
<evidence type="ECO:0000256" key="2">
    <source>
        <dbReference type="ARBA" id="ARBA00022729"/>
    </source>
</evidence>
<dbReference type="SUPFAM" id="SSF56235">
    <property type="entry name" value="N-terminal nucleophile aminohydrolases (Ntn hydrolases)"/>
    <property type="match status" value="1"/>
</dbReference>
<keyword evidence="4" id="KW-0865">Zymogen</keyword>
<dbReference type="GO" id="GO:0017000">
    <property type="term" value="P:antibiotic biosynthetic process"/>
    <property type="evidence" value="ECO:0007669"/>
    <property type="project" value="InterPro"/>
</dbReference>
<organism evidence="5">
    <name type="scientific">marine metagenome</name>
    <dbReference type="NCBI Taxonomy" id="408172"/>
    <lineage>
        <taxon>unclassified sequences</taxon>
        <taxon>metagenomes</taxon>
        <taxon>ecological metagenomes</taxon>
    </lineage>
</organism>